<keyword evidence="4" id="KW-1185">Reference proteome</keyword>
<dbReference type="SUPFAM" id="SSF48208">
    <property type="entry name" value="Six-hairpin glycosidases"/>
    <property type="match status" value="1"/>
</dbReference>
<dbReference type="AlphaFoldDB" id="A0A3N1HH19"/>
<dbReference type="Gene3D" id="1.50.10.10">
    <property type="match status" value="1"/>
</dbReference>
<dbReference type="InterPro" id="IPR012341">
    <property type="entry name" value="6hp_glycosidase-like_sf"/>
</dbReference>
<dbReference type="Pfam" id="PF14742">
    <property type="entry name" value="GDE_N_bis"/>
    <property type="match status" value="1"/>
</dbReference>
<evidence type="ECO:0000313" key="3">
    <source>
        <dbReference type="EMBL" id="ROP41622.1"/>
    </source>
</evidence>
<dbReference type="InterPro" id="IPR008928">
    <property type="entry name" value="6-hairpin_glycosidase_sf"/>
</dbReference>
<proteinExistence type="predicted"/>
<dbReference type="Proteomes" id="UP000268727">
    <property type="component" value="Unassembled WGS sequence"/>
</dbReference>
<dbReference type="EMBL" id="RJKM01000001">
    <property type="protein sequence ID" value="ROP41622.1"/>
    <property type="molecule type" value="Genomic_DNA"/>
</dbReference>
<dbReference type="InterPro" id="IPR054491">
    <property type="entry name" value="MGH1-like_GH"/>
</dbReference>
<protein>
    <submittedName>
        <fullName evidence="3">Glycogen debranching enzyme</fullName>
    </submittedName>
</protein>
<name>A0A3N1HH19_9PSEU</name>
<sequence length="719" mass="76759">MVMEYRADLPPEPFNAGEPALTGGTTTLVEGTTFCLSTADGDIGPGTPHGLFFRDARVLSRWQLRLDGAAPHPLSVSHPEAFAARFVLRRPPAAGSGDSTLLLVRERLVDDGMRETITVDNLGREATTARLDLHVDADFADLFAVKEGRAGRHDRDAVATGPELVLHDRGNGSRGVTVTATAGPDVTPGTLSWHVALPPGGRWTTEVVVRPTAAGDPVRPRLRHGERVETSGPARRIRRWRAASTAVAASDPVLTGVLSRTRSDLGALRIHDPARGGRQFAAAGAPWFMTLFGRDSLLTAWMALPLDVDLAVGTVQTLAETQGTAVDPLTEEEPGRVLHELRRGPDSAAVLGGNHYYGSVDATPLFVMLLAESWRWGADPDVVRSLLPAADAALAWVDRHGDRDGDGFVEYRRATDRGLANQGWKDSPDGVNHASGRPADPAIALCEVQGYVHAALLGRAELAEGFGDPATAARLRHRAGELRRRFAEAFWLPDRGWYAVALDGRKQPVDALTSNVAHCLWSGIATDEHAAAVIRRLAEPDMDTGYGLRTLASTMGAYNPMSYHNGSVWPHDTAIAVAGLLRYAHLPGAVDLAHRLAAGLLDAAAAFGGRLPELYCGFSRDDFSPPVPYPTSCSPQAWASASPLLLVRACLGLSPHVPNRTVTTNPHLPPRWGEVTLTGLRLGPVTARVTAAGERVEVSGLPPDWTVDPARGFEPPAGG</sequence>
<dbReference type="InterPro" id="IPR032856">
    <property type="entry name" value="GDE_N_bis"/>
</dbReference>
<evidence type="ECO:0000313" key="4">
    <source>
        <dbReference type="Proteomes" id="UP000268727"/>
    </source>
</evidence>
<gene>
    <name evidence="3" type="ORF">EDD40_7058</name>
</gene>
<organism evidence="3 4">
    <name type="scientific">Saccharothrix texasensis</name>
    <dbReference type="NCBI Taxonomy" id="103734"/>
    <lineage>
        <taxon>Bacteria</taxon>
        <taxon>Bacillati</taxon>
        <taxon>Actinomycetota</taxon>
        <taxon>Actinomycetes</taxon>
        <taxon>Pseudonocardiales</taxon>
        <taxon>Pseudonocardiaceae</taxon>
        <taxon>Saccharothrix</taxon>
    </lineage>
</organism>
<feature type="domain" description="Putative glycogen debranching enzyme N-terminal" evidence="1">
    <location>
        <begin position="28"/>
        <end position="207"/>
    </location>
</feature>
<feature type="domain" description="Mannosylglycerate hydrolase MGH1-like glycoside hydrolase" evidence="2">
    <location>
        <begin position="295"/>
        <end position="598"/>
    </location>
</feature>
<evidence type="ECO:0000259" key="1">
    <source>
        <dbReference type="Pfam" id="PF14742"/>
    </source>
</evidence>
<accession>A0A3N1HH19</accession>
<dbReference type="RefSeq" id="WP_246038055.1">
    <property type="nucleotide sequence ID" value="NZ_RJKM01000001.1"/>
</dbReference>
<reference evidence="3 4" key="1">
    <citation type="submission" date="2018-11" db="EMBL/GenBank/DDBJ databases">
        <title>Sequencing the genomes of 1000 actinobacteria strains.</title>
        <authorList>
            <person name="Klenk H.-P."/>
        </authorList>
    </citation>
    <scope>NUCLEOTIDE SEQUENCE [LARGE SCALE GENOMIC DNA]</scope>
    <source>
        <strain evidence="3 4">DSM 44231</strain>
    </source>
</reference>
<evidence type="ECO:0000259" key="2">
    <source>
        <dbReference type="Pfam" id="PF22422"/>
    </source>
</evidence>
<dbReference type="GO" id="GO:0005975">
    <property type="term" value="P:carbohydrate metabolic process"/>
    <property type="evidence" value="ECO:0007669"/>
    <property type="project" value="InterPro"/>
</dbReference>
<comment type="caution">
    <text evidence="3">The sequence shown here is derived from an EMBL/GenBank/DDBJ whole genome shotgun (WGS) entry which is preliminary data.</text>
</comment>
<dbReference type="Pfam" id="PF22422">
    <property type="entry name" value="MGH1-like_GH"/>
    <property type="match status" value="1"/>
</dbReference>